<evidence type="ECO:0000313" key="7">
    <source>
        <dbReference type="EMBL" id="AEP08594.1"/>
    </source>
</evidence>
<dbReference type="GO" id="GO:0006508">
    <property type="term" value="P:proteolysis"/>
    <property type="evidence" value="ECO:0007669"/>
    <property type="project" value="InterPro"/>
</dbReference>
<dbReference type="Proteomes" id="UP000009286">
    <property type="component" value="Chromosome"/>
</dbReference>
<feature type="region of interest" description="Disordered" evidence="4">
    <location>
        <begin position="902"/>
        <end position="921"/>
    </location>
</feature>
<sequence length="921" mass="98936">MTKITRLPNGITCVCDSRPGTGTVSMAIGFGQGRIHDPKDQTGMSVLMQEMLWAGTDEWDYSEIVGTLESWGCQFDGHVGRDSTALTINALKRFAPDAFRVIAHMIREPRFDNEDLDTVKQEMMEESTIKVKDPAATAYNEYIKAAFIQPGVTTPSDDEINALAATYTVDQVRARHTAMLSRPDKMVVSFSGDITPAQAERLVQSCFGDLTVTNTPEMQQTPDGLLPFIGGDTRQDNKGKQLFLTFGFPAPHANDPARFSFFMLESLFSGGMAAPLSLEIREKRGLVYTIDAAMTPVGNNFAFTVQTSTSPGKAKEVINCTIDLLGDVVRNGFSQDAMDAARSRMVRSIQASKESAASACAQNLYMVMESGRILTPEELDIKLATVTQDDVRAAAAALLRDGKYALAAVGPHDKMPTPDDIRATMAKQLQGVDIPAAPVRPEHTLVTAFSAAQKRRSSLATDAQMTILPNGLKVVTATRSGTLCVSGWVGVGSDNETADINGITHMIEHMMFRGTPTYGPGIIDQIVEDKMCGSSNAMTGTDSTNYDFSDLLPEHLDQTVDICGEMIFKANLDDRAFNGGIVTDESGHKIRVAGERDVVLEEIGEYAEDAGSILRDLTMTQLYQNQCYGRPVAGTVDSVSALTTAQLVAYRDQYYVPNNVAFVAAGPVKHADFVALIDRKFGSLPAAPVPALPAPVAHSGIDCVSIDGLDRSHFQLAFNAAAYNHPDELAYQALSVLLAGGPNARLNVALDKHTTIDPGSVLCHFDSLKNLGVLGIGGMGKAEDIHTIVNLAYKELHGLSKRVTALELDSVKAMMEMATLSQLSTSLDTCGIYGEQALHLGQILSVDTLTGRIQGLTSADIRRVAKNLLNAAPSVVIMVPPETEPALLPSYDDILACRDQASVKPEKKGQKAGPAAPAPAP</sequence>
<feature type="domain" description="Peptidase M16 C-terminal" evidence="6">
    <location>
        <begin position="168"/>
        <end position="344"/>
    </location>
</feature>
<evidence type="ECO:0000256" key="3">
    <source>
        <dbReference type="RuleBase" id="RU004447"/>
    </source>
</evidence>
<dbReference type="EMBL" id="CP002382">
    <property type="protein sequence ID" value="AEP08594.1"/>
    <property type="molecule type" value="Genomic_DNA"/>
</dbReference>
<dbReference type="GO" id="GO:0046872">
    <property type="term" value="F:metal ion binding"/>
    <property type="evidence" value="ECO:0007669"/>
    <property type="project" value="InterPro"/>
</dbReference>
<feature type="domain" description="Peptidase M16 C-terminal" evidence="6">
    <location>
        <begin position="642"/>
        <end position="814"/>
    </location>
</feature>
<comment type="cofactor">
    <cofactor evidence="1">
        <name>Zn(2+)</name>
        <dbReference type="ChEBI" id="CHEBI:29105"/>
    </cofactor>
</comment>
<keyword evidence="8" id="KW-1185">Reference proteome</keyword>
<dbReference type="STRING" id="856793.MICA_248"/>
<accession>G2KQ52</accession>
<feature type="domain" description="Peptidase M16 N-terminal" evidence="5">
    <location>
        <begin position="16"/>
        <end position="128"/>
    </location>
</feature>
<dbReference type="Pfam" id="PF00675">
    <property type="entry name" value="Peptidase_M16"/>
    <property type="match status" value="2"/>
</dbReference>
<evidence type="ECO:0000259" key="6">
    <source>
        <dbReference type="Pfam" id="PF05193"/>
    </source>
</evidence>
<evidence type="ECO:0000256" key="4">
    <source>
        <dbReference type="SAM" id="MobiDB-lite"/>
    </source>
</evidence>
<name>G2KQ52_MICAA</name>
<dbReference type="Pfam" id="PF05193">
    <property type="entry name" value="Peptidase_M16_C"/>
    <property type="match status" value="2"/>
</dbReference>
<dbReference type="HOGENOM" id="CLU_316603_0_0_5"/>
<evidence type="ECO:0000259" key="5">
    <source>
        <dbReference type="Pfam" id="PF00675"/>
    </source>
</evidence>
<evidence type="ECO:0000256" key="2">
    <source>
        <dbReference type="ARBA" id="ARBA00007261"/>
    </source>
</evidence>
<dbReference type="GO" id="GO:0004222">
    <property type="term" value="F:metalloendopeptidase activity"/>
    <property type="evidence" value="ECO:0007669"/>
    <property type="project" value="InterPro"/>
</dbReference>
<comment type="similarity">
    <text evidence="2 3">Belongs to the peptidase M16 family.</text>
</comment>
<dbReference type="InterPro" id="IPR011765">
    <property type="entry name" value="Pept_M16_N"/>
</dbReference>
<organism evidence="7 8">
    <name type="scientific">Micavibrio aeruginosavorus (strain ARL-13)</name>
    <dbReference type="NCBI Taxonomy" id="856793"/>
    <lineage>
        <taxon>Bacteria</taxon>
        <taxon>Pseudomonadati</taxon>
        <taxon>Bdellovibrionota</taxon>
        <taxon>Bdellovibrionia</taxon>
        <taxon>Bdellovibrionales</taxon>
        <taxon>Pseudobdellovibrionaceae</taxon>
        <taxon>Micavibrio</taxon>
    </lineage>
</organism>
<dbReference type="PANTHER" id="PTHR11851">
    <property type="entry name" value="METALLOPROTEASE"/>
    <property type="match status" value="1"/>
</dbReference>
<dbReference type="SUPFAM" id="SSF63411">
    <property type="entry name" value="LuxS/MPP-like metallohydrolase"/>
    <property type="match status" value="4"/>
</dbReference>
<protein>
    <submittedName>
        <fullName evidence="7">Insulinase family protein</fullName>
    </submittedName>
</protein>
<evidence type="ECO:0000256" key="1">
    <source>
        <dbReference type="ARBA" id="ARBA00001947"/>
    </source>
</evidence>
<dbReference type="Gene3D" id="3.30.830.10">
    <property type="entry name" value="Metalloenzyme, LuxS/M16 peptidase-like"/>
    <property type="match status" value="4"/>
</dbReference>
<dbReference type="InterPro" id="IPR007863">
    <property type="entry name" value="Peptidase_M16_C"/>
</dbReference>
<dbReference type="PROSITE" id="PS00143">
    <property type="entry name" value="INSULINASE"/>
    <property type="match status" value="1"/>
</dbReference>
<feature type="domain" description="Peptidase M16 N-terminal" evidence="5">
    <location>
        <begin position="488"/>
        <end position="635"/>
    </location>
</feature>
<dbReference type="RefSeq" id="WP_014101817.1">
    <property type="nucleotide sequence ID" value="NC_016026.1"/>
</dbReference>
<dbReference type="InterPro" id="IPR050361">
    <property type="entry name" value="MPP/UQCRC_Complex"/>
</dbReference>
<evidence type="ECO:0000313" key="8">
    <source>
        <dbReference type="Proteomes" id="UP000009286"/>
    </source>
</evidence>
<reference evidence="7 8" key="1">
    <citation type="journal article" date="2011" name="BMC Genomics">
        <title>Genomic insights into an obligate epibiotic bacterial predator: Micavibrio aeruginosavorus ARL-13.</title>
        <authorList>
            <person name="Wang Z."/>
            <person name="Kadouri D."/>
            <person name="Wu M."/>
        </authorList>
    </citation>
    <scope>NUCLEOTIDE SEQUENCE [LARGE SCALE GENOMIC DNA]</scope>
    <source>
        <strain evidence="7 8">ARL-13</strain>
    </source>
</reference>
<dbReference type="AlphaFoldDB" id="G2KQ52"/>
<dbReference type="KEGG" id="mai:MICA_248"/>
<proteinExistence type="inferred from homology"/>
<dbReference type="InterPro" id="IPR001431">
    <property type="entry name" value="Pept_M16_Zn_BS"/>
</dbReference>
<dbReference type="OrthoDB" id="9811314at2"/>
<gene>
    <name evidence="7" type="ordered locus">MICA_248</name>
</gene>
<dbReference type="InterPro" id="IPR011249">
    <property type="entry name" value="Metalloenz_LuxS/M16"/>
</dbReference>
<dbReference type="eggNOG" id="COG0612">
    <property type="taxonomic scope" value="Bacteria"/>
</dbReference>
<dbReference type="PANTHER" id="PTHR11851:SF49">
    <property type="entry name" value="MITOCHONDRIAL-PROCESSING PEPTIDASE SUBUNIT ALPHA"/>
    <property type="match status" value="1"/>
</dbReference>